<evidence type="ECO:0000313" key="2">
    <source>
        <dbReference type="EMBL" id="KAG0570808.1"/>
    </source>
</evidence>
<proteinExistence type="predicted"/>
<feature type="chain" id="PRO_5035921588" evidence="1">
    <location>
        <begin position="28"/>
        <end position="62"/>
    </location>
</feature>
<name>A0A8T0HJ41_CERPU</name>
<dbReference type="Proteomes" id="UP000822688">
    <property type="component" value="Chromosome 6"/>
</dbReference>
<evidence type="ECO:0000256" key="1">
    <source>
        <dbReference type="SAM" id="SignalP"/>
    </source>
</evidence>
<protein>
    <submittedName>
        <fullName evidence="2">Uncharacterized protein</fullName>
    </submittedName>
</protein>
<accession>A0A8T0HJ41</accession>
<comment type="caution">
    <text evidence="2">The sequence shown here is derived from an EMBL/GenBank/DDBJ whole genome shotgun (WGS) entry which is preliminary data.</text>
</comment>
<sequence length="62" mass="7130">MARFKNFVAGFMLSRIVLCLCTVVARAGETEVNYLSDVLPEFYPSCGFIGQLLYKVNWFRML</sequence>
<reference evidence="2 3" key="1">
    <citation type="submission" date="2020-06" db="EMBL/GenBank/DDBJ databases">
        <title>WGS assembly of Ceratodon purpureus strain R40.</title>
        <authorList>
            <person name="Carey S.B."/>
            <person name="Jenkins J."/>
            <person name="Shu S."/>
            <person name="Lovell J.T."/>
            <person name="Sreedasyam A."/>
            <person name="Maumus F."/>
            <person name="Tiley G.P."/>
            <person name="Fernandez-Pozo N."/>
            <person name="Barry K."/>
            <person name="Chen C."/>
            <person name="Wang M."/>
            <person name="Lipzen A."/>
            <person name="Daum C."/>
            <person name="Saski C.A."/>
            <person name="Payton A.C."/>
            <person name="Mcbreen J.C."/>
            <person name="Conrad R.E."/>
            <person name="Kollar L.M."/>
            <person name="Olsson S."/>
            <person name="Huttunen S."/>
            <person name="Landis J.B."/>
            <person name="Wickett N.J."/>
            <person name="Johnson M.G."/>
            <person name="Rensing S.A."/>
            <person name="Grimwood J."/>
            <person name="Schmutz J."/>
            <person name="Mcdaniel S.F."/>
        </authorList>
    </citation>
    <scope>NUCLEOTIDE SEQUENCE [LARGE SCALE GENOMIC DNA]</scope>
    <source>
        <strain evidence="2 3">R40</strain>
    </source>
</reference>
<keyword evidence="3" id="KW-1185">Reference proteome</keyword>
<dbReference type="AlphaFoldDB" id="A0A8T0HJ41"/>
<gene>
    <name evidence="2" type="ORF">KC19_6G188600</name>
</gene>
<dbReference type="EMBL" id="CM026427">
    <property type="protein sequence ID" value="KAG0570808.1"/>
    <property type="molecule type" value="Genomic_DNA"/>
</dbReference>
<keyword evidence="1" id="KW-0732">Signal</keyword>
<evidence type="ECO:0000313" key="3">
    <source>
        <dbReference type="Proteomes" id="UP000822688"/>
    </source>
</evidence>
<organism evidence="2 3">
    <name type="scientific">Ceratodon purpureus</name>
    <name type="common">Fire moss</name>
    <name type="synonym">Dicranum purpureum</name>
    <dbReference type="NCBI Taxonomy" id="3225"/>
    <lineage>
        <taxon>Eukaryota</taxon>
        <taxon>Viridiplantae</taxon>
        <taxon>Streptophyta</taxon>
        <taxon>Embryophyta</taxon>
        <taxon>Bryophyta</taxon>
        <taxon>Bryophytina</taxon>
        <taxon>Bryopsida</taxon>
        <taxon>Dicranidae</taxon>
        <taxon>Pseudoditrichales</taxon>
        <taxon>Ditrichaceae</taxon>
        <taxon>Ceratodon</taxon>
    </lineage>
</organism>
<feature type="signal peptide" evidence="1">
    <location>
        <begin position="1"/>
        <end position="27"/>
    </location>
</feature>